<organism evidence="3 4">
    <name type="scientific">Diplodia seriata</name>
    <dbReference type="NCBI Taxonomy" id="420778"/>
    <lineage>
        <taxon>Eukaryota</taxon>
        <taxon>Fungi</taxon>
        <taxon>Dikarya</taxon>
        <taxon>Ascomycota</taxon>
        <taxon>Pezizomycotina</taxon>
        <taxon>Dothideomycetes</taxon>
        <taxon>Dothideomycetes incertae sedis</taxon>
        <taxon>Botryosphaeriales</taxon>
        <taxon>Botryosphaeriaceae</taxon>
        <taxon>Diplodia</taxon>
    </lineage>
</organism>
<dbReference type="RefSeq" id="XP_066637153.1">
    <property type="nucleotide sequence ID" value="XM_066771874.1"/>
</dbReference>
<dbReference type="EMBL" id="JAJVCZ030000001">
    <property type="protein sequence ID" value="KAL0264413.1"/>
    <property type="molecule type" value="Genomic_DNA"/>
</dbReference>
<evidence type="ECO:0000256" key="1">
    <source>
        <dbReference type="ARBA" id="ARBA00004123"/>
    </source>
</evidence>
<name>A0ABR3CU28_9PEZI</name>
<evidence type="ECO:0000256" key="2">
    <source>
        <dbReference type="ARBA" id="ARBA00023242"/>
    </source>
</evidence>
<dbReference type="Pfam" id="PF11951">
    <property type="entry name" value="Fungal_trans_2"/>
    <property type="match status" value="1"/>
</dbReference>
<sequence length="463" mass="51867">MPRVWSKNGALTTNKKKHVKGGAECQVFLDTRGRQPIFLNTSYVHMSRGGCSVDEEEDDDEEVEVKLGSNEKATRPESPGRALGMETQFSCREAYLFDYFTSFICPNCSLSPTHNPYLRYITPMALSYAPLQHVILSVAANQLRLLNDNRYEREAWLYKACAMSGLRASMDAGNVEWPFVATVLMLCFYDISDGCDESWITHLKGGLGVLQHVQSAASRHTEGAALTRFFMMYFIAHQIMSATARETSPTMPGHAWLGDDCMDEIDTMMGCSRGLLSLIDQTSTEASYYSTISRSRAFSNEEIDEIWLIWEHLSSAIRAAPQVASPTSIASEKANHLVRVANCKRTAALIYLHERFASFLPALDASEAKKSSIAQLVSQLAVLPATPTLLWPLFILGRASPESEDHRRFVLDRLTEMQRLRNLGSVRLARRLVEGEYRRYDLNLDGSGPRNEVGVRGKWISLA</sequence>
<comment type="subcellular location">
    <subcellularLocation>
        <location evidence="1">Nucleus</location>
    </subcellularLocation>
</comment>
<dbReference type="InterPro" id="IPR021858">
    <property type="entry name" value="Fun_TF"/>
</dbReference>
<proteinExistence type="predicted"/>
<evidence type="ECO:0000313" key="3">
    <source>
        <dbReference type="EMBL" id="KAL0264413.1"/>
    </source>
</evidence>
<gene>
    <name evidence="3" type="ORF">SLS55_000363</name>
</gene>
<evidence type="ECO:0000313" key="4">
    <source>
        <dbReference type="Proteomes" id="UP001430584"/>
    </source>
</evidence>
<accession>A0ABR3CU28</accession>
<dbReference type="Proteomes" id="UP001430584">
    <property type="component" value="Unassembled WGS sequence"/>
</dbReference>
<reference evidence="3 4" key="1">
    <citation type="submission" date="2024-02" db="EMBL/GenBank/DDBJ databases">
        <title>De novo assembly and annotation of 12 fungi associated with fruit tree decline syndrome in Ontario, Canada.</title>
        <authorList>
            <person name="Sulman M."/>
            <person name="Ellouze W."/>
            <person name="Ilyukhin E."/>
        </authorList>
    </citation>
    <scope>NUCLEOTIDE SEQUENCE [LARGE SCALE GENOMIC DNA]</scope>
    <source>
        <strain evidence="3 4">FDS-637</strain>
    </source>
</reference>
<dbReference type="PANTHER" id="PTHR37534:SF49">
    <property type="entry name" value="LYSINE BIOSYNTHESIS REGULATORY PROTEIN LYS14"/>
    <property type="match status" value="1"/>
</dbReference>
<dbReference type="GeneID" id="92004448"/>
<keyword evidence="4" id="KW-1185">Reference proteome</keyword>
<keyword evidence="2" id="KW-0539">Nucleus</keyword>
<protein>
    <submittedName>
        <fullName evidence="3">Uncharacterized protein</fullName>
    </submittedName>
</protein>
<comment type="caution">
    <text evidence="3">The sequence shown here is derived from an EMBL/GenBank/DDBJ whole genome shotgun (WGS) entry which is preliminary data.</text>
</comment>
<dbReference type="PANTHER" id="PTHR37534">
    <property type="entry name" value="TRANSCRIPTIONAL ACTIVATOR PROTEIN UGA3"/>
    <property type="match status" value="1"/>
</dbReference>